<protein>
    <submittedName>
        <fullName evidence="2">Uncharacterized protein</fullName>
    </submittedName>
</protein>
<feature type="region of interest" description="Disordered" evidence="1">
    <location>
        <begin position="60"/>
        <end position="94"/>
    </location>
</feature>
<dbReference type="InParanoid" id="A0A1V8S835"/>
<accession>A0A1V8S835</accession>
<sequence length="131" mass="15117">MASLRHNGRTHIGISGVEYLCTIDQFPSQFAIKGDEDTMQQREFESQLQQRFREQLVGAVGPNRRTTSTELLDNDEETAPLKGDTQDTITSDQAERRRILKELDQGHERFGTEFKKHPKMVYSTITNLRFT</sequence>
<dbReference type="Proteomes" id="UP000192596">
    <property type="component" value="Unassembled WGS sequence"/>
</dbReference>
<evidence type="ECO:0000313" key="3">
    <source>
        <dbReference type="Proteomes" id="UP000192596"/>
    </source>
</evidence>
<dbReference type="AlphaFoldDB" id="A0A1V8S835"/>
<comment type="caution">
    <text evidence="2">The sequence shown here is derived from an EMBL/GenBank/DDBJ whole genome shotgun (WGS) entry which is preliminary data.</text>
</comment>
<name>A0A1V8S835_9PEZI</name>
<keyword evidence="3" id="KW-1185">Reference proteome</keyword>
<evidence type="ECO:0000256" key="1">
    <source>
        <dbReference type="SAM" id="MobiDB-lite"/>
    </source>
</evidence>
<reference evidence="3" key="1">
    <citation type="submission" date="2017-03" db="EMBL/GenBank/DDBJ databases">
        <title>Genomes of endolithic fungi from Antarctica.</title>
        <authorList>
            <person name="Coleine C."/>
            <person name="Masonjones S."/>
            <person name="Stajich J.E."/>
        </authorList>
    </citation>
    <scope>NUCLEOTIDE SEQUENCE [LARGE SCALE GENOMIC DNA]</scope>
    <source>
        <strain evidence="3">CCFEE 5527</strain>
    </source>
</reference>
<dbReference type="EMBL" id="NAJO01000130">
    <property type="protein sequence ID" value="OQN95203.1"/>
    <property type="molecule type" value="Genomic_DNA"/>
</dbReference>
<evidence type="ECO:0000313" key="2">
    <source>
        <dbReference type="EMBL" id="OQN95203.1"/>
    </source>
</evidence>
<proteinExistence type="predicted"/>
<gene>
    <name evidence="2" type="ORF">B0A48_18626</name>
</gene>
<organism evidence="2 3">
    <name type="scientific">Cryoendolithus antarcticus</name>
    <dbReference type="NCBI Taxonomy" id="1507870"/>
    <lineage>
        <taxon>Eukaryota</taxon>
        <taxon>Fungi</taxon>
        <taxon>Dikarya</taxon>
        <taxon>Ascomycota</taxon>
        <taxon>Pezizomycotina</taxon>
        <taxon>Dothideomycetes</taxon>
        <taxon>Dothideomycetidae</taxon>
        <taxon>Cladosporiales</taxon>
        <taxon>Cladosporiaceae</taxon>
        <taxon>Cryoendolithus</taxon>
    </lineage>
</organism>